<name>A0A9X9I5C4_NEISU</name>
<dbReference type="EMBL" id="CP073118">
    <property type="protein sequence ID" value="UTG75728.1"/>
    <property type="molecule type" value="Genomic_DNA"/>
</dbReference>
<dbReference type="Proteomes" id="UP001057336">
    <property type="component" value="Chromosome"/>
</dbReference>
<gene>
    <name evidence="1" type="ORF">KCG53_00835</name>
</gene>
<accession>A0A9X9I5C4</accession>
<reference evidence="1" key="1">
    <citation type="submission" date="2021-04" db="EMBL/GenBank/DDBJ databases">
        <title>Characterizing Neisseria spp. as novel respiratory pathobionts in bronchiectasis.</title>
        <authorList>
            <person name="Li L."/>
            <person name="Mac Aogain M."/>
            <person name="Xu T."/>
            <person name="Jaggi T.K."/>
            <person name="Chan L.Y."/>
            <person name="Keir H.R."/>
            <person name="Dicker A.J."/>
            <person name="Qu J."/>
            <person name="Liu Y."/>
            <person name="Chen H.S."/>
            <person name="Koh M.S."/>
            <person name="Ong T.H."/>
            <person name="Lim A.Y.H."/>
            <person name="Abisheganaden J."/>
            <person name="Low T.B."/>
            <person name="Oliver B.G."/>
            <person name="Tan N.S."/>
            <person name="Fang M."/>
            <person name="Chalmers J.D."/>
            <person name="Chotirmall S.H."/>
        </authorList>
    </citation>
    <scope>NUCLEOTIDE SEQUENCE</scope>
    <source>
        <strain evidence="1">CG0073</strain>
    </source>
</reference>
<evidence type="ECO:0000313" key="2">
    <source>
        <dbReference type="Proteomes" id="UP001057336"/>
    </source>
</evidence>
<proteinExistence type="predicted"/>
<organism evidence="1 2">
    <name type="scientific">Neisseria subflava</name>
    <dbReference type="NCBI Taxonomy" id="28449"/>
    <lineage>
        <taxon>Bacteria</taxon>
        <taxon>Pseudomonadati</taxon>
        <taxon>Pseudomonadota</taxon>
        <taxon>Betaproteobacteria</taxon>
        <taxon>Neisseriales</taxon>
        <taxon>Neisseriaceae</taxon>
        <taxon>Neisseria</taxon>
    </lineage>
</organism>
<sequence>MDYQYPVYACGYNWLRDNSESGNGYKSNSMEFLESEEKDGNNYLFGPATSTAASIAL</sequence>
<dbReference type="AlphaFoldDB" id="A0A9X9I5C4"/>
<protein>
    <submittedName>
        <fullName evidence="1">Uncharacterized protein</fullName>
    </submittedName>
</protein>
<evidence type="ECO:0000313" key="1">
    <source>
        <dbReference type="EMBL" id="UTG75728.1"/>
    </source>
</evidence>